<evidence type="ECO:0000313" key="3">
    <source>
        <dbReference type="EMBL" id="PIR47302.1"/>
    </source>
</evidence>
<evidence type="ECO:0000313" key="4">
    <source>
        <dbReference type="Proteomes" id="UP000230084"/>
    </source>
</evidence>
<reference evidence="3 4" key="1">
    <citation type="submission" date="2017-09" db="EMBL/GenBank/DDBJ databases">
        <title>Depth-based differentiation of microbial function through sediment-hosted aquifers and enrichment of novel symbionts in the deep terrestrial subsurface.</title>
        <authorList>
            <person name="Probst A.J."/>
            <person name="Ladd B."/>
            <person name="Jarett J.K."/>
            <person name="Geller-Mcgrath D.E."/>
            <person name="Sieber C.M."/>
            <person name="Emerson J.B."/>
            <person name="Anantharaman K."/>
            <person name="Thomas B.C."/>
            <person name="Malmstrom R."/>
            <person name="Stieglmeier M."/>
            <person name="Klingl A."/>
            <person name="Woyke T."/>
            <person name="Ryan C.M."/>
            <person name="Banfield J.F."/>
        </authorList>
    </citation>
    <scope>NUCLEOTIDE SEQUENCE [LARGE SCALE GENOMIC DNA]</scope>
    <source>
        <strain evidence="3">CG10_big_fil_rev_8_21_14_0_10_50_16</strain>
    </source>
</reference>
<evidence type="ECO:0000256" key="2">
    <source>
        <dbReference type="SAM" id="Phobius"/>
    </source>
</evidence>
<dbReference type="SUPFAM" id="SSF82171">
    <property type="entry name" value="DPP6 N-terminal domain-like"/>
    <property type="match status" value="1"/>
</dbReference>
<gene>
    <name evidence="3" type="ORF">COV06_04445</name>
</gene>
<feature type="transmembrane region" description="Helical" evidence="2">
    <location>
        <begin position="9"/>
        <end position="29"/>
    </location>
</feature>
<accession>A0A2H0RL79</accession>
<keyword evidence="2" id="KW-0472">Membrane</keyword>
<evidence type="ECO:0008006" key="5">
    <source>
        <dbReference type="Google" id="ProtNLM"/>
    </source>
</evidence>
<evidence type="ECO:0000256" key="1">
    <source>
        <dbReference type="SAM" id="MobiDB-lite"/>
    </source>
</evidence>
<dbReference type="Pfam" id="PF07676">
    <property type="entry name" value="PD40"/>
    <property type="match status" value="1"/>
</dbReference>
<proteinExistence type="predicted"/>
<keyword evidence="2" id="KW-1133">Transmembrane helix</keyword>
<protein>
    <recommendedName>
        <fullName evidence="5">Dipeptidylpeptidase IV N-terminal domain-containing protein</fullName>
    </recommendedName>
</protein>
<feature type="compositionally biased region" description="Polar residues" evidence="1">
    <location>
        <begin position="40"/>
        <end position="53"/>
    </location>
</feature>
<organism evidence="3 4">
    <name type="scientific">Candidatus Uhrbacteria bacterium CG10_big_fil_rev_8_21_14_0_10_50_16</name>
    <dbReference type="NCBI Taxonomy" id="1975039"/>
    <lineage>
        <taxon>Bacteria</taxon>
        <taxon>Candidatus Uhriibacteriota</taxon>
    </lineage>
</organism>
<feature type="region of interest" description="Disordered" evidence="1">
    <location>
        <begin position="38"/>
        <end position="76"/>
    </location>
</feature>
<dbReference type="EMBL" id="PCYM01000010">
    <property type="protein sequence ID" value="PIR47302.1"/>
    <property type="molecule type" value="Genomic_DNA"/>
</dbReference>
<dbReference type="InterPro" id="IPR011659">
    <property type="entry name" value="WD40"/>
</dbReference>
<dbReference type="Proteomes" id="UP000230084">
    <property type="component" value="Unassembled WGS sequence"/>
</dbReference>
<comment type="caution">
    <text evidence="3">The sequence shown here is derived from an EMBL/GenBank/DDBJ whole genome shotgun (WGS) entry which is preliminary data.</text>
</comment>
<name>A0A2H0RL79_9BACT</name>
<dbReference type="AlphaFoldDB" id="A0A2H0RL79"/>
<sequence>MSFRLKKILVVLGFLIVVTGIGYLLYITFFRGPVAPPSTSPAISDQQPGSTLPGSGAAGDRPVEVPPTTGTTGGILPGATTVAAGGLTQVTKLTLTSVIDPKLSGDGSTLSYYDPHDGKFYRVDADGNILSILPTAFPNADNVLWNPDTNKAILEFPDGANVTVDLQTGKTSTLPTHWEDFQFAPNSSDQIIAKSVGADPGNRWLVIAQSDGSQAQTIAALGNNASKVDVSWSPNDQVVAFSDTGALVSGFGRKQILPIGKNQENFPGLVIEGFSFEPLWSNDGSQILYSTNGPTSNYQPQLWLVDGTSQTLGDNRRSLAINTWADKCTYSDATTAYCAVPKNLPPGSGLQRSLAFGLPDVVYRVDTRTGVALPIAEPEDGPSMSNLQVSDDGSILFYQDDKSGTLQRLRLR</sequence>
<dbReference type="InterPro" id="IPR011042">
    <property type="entry name" value="6-blade_b-propeller_TolB-like"/>
</dbReference>
<dbReference type="Gene3D" id="2.120.10.30">
    <property type="entry name" value="TolB, C-terminal domain"/>
    <property type="match status" value="1"/>
</dbReference>
<keyword evidence="2" id="KW-0812">Transmembrane</keyword>